<evidence type="ECO:0000256" key="3">
    <source>
        <dbReference type="ARBA" id="ARBA00022491"/>
    </source>
</evidence>
<evidence type="ECO:0000256" key="2">
    <source>
        <dbReference type="ARBA" id="ARBA00015075"/>
    </source>
</evidence>
<gene>
    <name evidence="8" type="ORF">GGQ63_004089</name>
</gene>
<evidence type="ECO:0000256" key="6">
    <source>
        <dbReference type="ARBA" id="ARBA00029628"/>
    </source>
</evidence>
<dbReference type="SUPFAM" id="SSF50118">
    <property type="entry name" value="Cell growth inhibitor/plasmid maintenance toxic component"/>
    <property type="match status" value="1"/>
</dbReference>
<sequence>MRQFDVCRLRRDDETLVVLLQHDVADGLDTRIVAPVSFLPYRDLVGAVRLAVDVAGRTGVVLVDRLAAIECRSLGPAVASIAHEQDRLKRAIDLLFLGI</sequence>
<comment type="similarity">
    <text evidence="1">Belongs to the CcdB toxin family.</text>
</comment>
<evidence type="ECO:0000256" key="1">
    <source>
        <dbReference type="ARBA" id="ARBA00005230"/>
    </source>
</evidence>
<keyword evidence="3" id="KW-0678">Repressor</keyword>
<evidence type="ECO:0000313" key="8">
    <source>
        <dbReference type="EMBL" id="MBB5754991.1"/>
    </source>
</evidence>
<evidence type="ECO:0000256" key="4">
    <source>
        <dbReference type="ARBA" id="ARBA00023015"/>
    </source>
</evidence>
<dbReference type="GO" id="GO:0008657">
    <property type="term" value="F:DNA topoisomerase type II (double strand cut, ATP-hydrolyzing) inhibitor activity"/>
    <property type="evidence" value="ECO:0007669"/>
    <property type="project" value="InterPro"/>
</dbReference>
<comment type="caution">
    <text evidence="8">The sequence shown here is derived from an EMBL/GenBank/DDBJ whole genome shotgun (WGS) entry which is preliminary data.</text>
</comment>
<accession>A0A7W9FQP5</accession>
<dbReference type="InterPro" id="IPR002712">
    <property type="entry name" value="CcdB"/>
</dbReference>
<keyword evidence="9" id="KW-1185">Reference proteome</keyword>
<name>A0A7W9FQP5_9HYPH</name>
<dbReference type="Proteomes" id="UP000523821">
    <property type="component" value="Unassembled WGS sequence"/>
</dbReference>
<keyword evidence="4" id="KW-0805">Transcription regulation</keyword>
<keyword evidence="5" id="KW-0804">Transcription</keyword>
<dbReference type="EMBL" id="JACHOO010000012">
    <property type="protein sequence ID" value="MBB5754991.1"/>
    <property type="molecule type" value="Genomic_DNA"/>
</dbReference>
<evidence type="ECO:0000313" key="9">
    <source>
        <dbReference type="Proteomes" id="UP000523821"/>
    </source>
</evidence>
<dbReference type="RefSeq" id="WP_183858427.1">
    <property type="nucleotide sequence ID" value="NZ_JACHOO010000012.1"/>
</dbReference>
<dbReference type="AlphaFoldDB" id="A0A7W9FQP5"/>
<dbReference type="GO" id="GO:0006276">
    <property type="term" value="P:plasmid maintenance"/>
    <property type="evidence" value="ECO:0007669"/>
    <property type="project" value="InterPro"/>
</dbReference>
<dbReference type="Pfam" id="PF01845">
    <property type="entry name" value="CcdB"/>
    <property type="match status" value="1"/>
</dbReference>
<reference evidence="8 9" key="1">
    <citation type="submission" date="2020-08" db="EMBL/GenBank/DDBJ databases">
        <title>Genomic Encyclopedia of Type Strains, Phase IV (KMG-IV): sequencing the most valuable type-strain genomes for metagenomic binning, comparative biology and taxonomic classification.</title>
        <authorList>
            <person name="Goeker M."/>
        </authorList>
    </citation>
    <scope>NUCLEOTIDE SEQUENCE [LARGE SCALE GENOMIC DNA]</scope>
    <source>
        <strain evidence="8 9">DSM 16268</strain>
    </source>
</reference>
<dbReference type="InterPro" id="IPR011067">
    <property type="entry name" value="Plasmid_toxin/cell-grow_inhib"/>
</dbReference>
<proteinExistence type="inferred from homology"/>
<dbReference type="Gene3D" id="2.30.30.110">
    <property type="match status" value="1"/>
</dbReference>
<protein>
    <recommendedName>
        <fullName evidence="2">Toxin CcdB</fullName>
    </recommendedName>
    <alternativeName>
        <fullName evidence="7">Cytotoxic protein CcdB</fullName>
    </alternativeName>
    <alternativeName>
        <fullName evidence="6">Protein LetD</fullName>
    </alternativeName>
</protein>
<evidence type="ECO:0000256" key="7">
    <source>
        <dbReference type="ARBA" id="ARBA00033135"/>
    </source>
</evidence>
<organism evidence="8 9">
    <name type="scientific">Prosthecomicrobium pneumaticum</name>
    <dbReference type="NCBI Taxonomy" id="81895"/>
    <lineage>
        <taxon>Bacteria</taxon>
        <taxon>Pseudomonadati</taxon>
        <taxon>Pseudomonadota</taxon>
        <taxon>Alphaproteobacteria</taxon>
        <taxon>Hyphomicrobiales</taxon>
        <taxon>Kaistiaceae</taxon>
        <taxon>Prosthecomicrobium</taxon>
    </lineage>
</organism>
<evidence type="ECO:0000256" key="5">
    <source>
        <dbReference type="ARBA" id="ARBA00023163"/>
    </source>
</evidence>